<dbReference type="GO" id="GO:0016740">
    <property type="term" value="F:transferase activity"/>
    <property type="evidence" value="ECO:0007669"/>
    <property type="project" value="UniProtKB-KW"/>
</dbReference>
<dbReference type="KEGG" id="prv:G7070_10540"/>
<keyword evidence="1" id="KW-0808">Transferase</keyword>
<name>A0A6G7Y7G9_9ACTN</name>
<evidence type="ECO:0000313" key="2">
    <source>
        <dbReference type="Proteomes" id="UP000501058"/>
    </source>
</evidence>
<organism evidence="1 2">
    <name type="scientific">Propioniciclava coleopterorum</name>
    <dbReference type="NCBI Taxonomy" id="2714937"/>
    <lineage>
        <taxon>Bacteria</taxon>
        <taxon>Bacillati</taxon>
        <taxon>Actinomycetota</taxon>
        <taxon>Actinomycetes</taxon>
        <taxon>Propionibacteriales</taxon>
        <taxon>Propionibacteriaceae</taxon>
        <taxon>Propioniciclava</taxon>
    </lineage>
</organism>
<proteinExistence type="predicted"/>
<dbReference type="Proteomes" id="UP000501058">
    <property type="component" value="Chromosome"/>
</dbReference>
<dbReference type="SUPFAM" id="SSF56112">
    <property type="entry name" value="Protein kinase-like (PK-like)"/>
    <property type="match status" value="1"/>
</dbReference>
<dbReference type="EMBL" id="CP049865">
    <property type="protein sequence ID" value="QIK72626.1"/>
    <property type="molecule type" value="Genomic_DNA"/>
</dbReference>
<gene>
    <name evidence="1" type="ORF">G7070_10540</name>
</gene>
<reference evidence="1 2" key="1">
    <citation type="submission" date="2020-03" db="EMBL/GenBank/DDBJ databases">
        <title>Propioniciclava sp. nov., isolated from Hydrophilus acuminatus.</title>
        <authorList>
            <person name="Hyun D.-W."/>
            <person name="Bae J.-W."/>
        </authorList>
    </citation>
    <scope>NUCLEOTIDE SEQUENCE [LARGE SCALE GENOMIC DNA]</scope>
    <source>
        <strain evidence="1 2">HDW11</strain>
    </source>
</reference>
<keyword evidence="2" id="KW-1185">Reference proteome</keyword>
<accession>A0A6G7Y7G9</accession>
<dbReference type="InterPro" id="IPR011009">
    <property type="entry name" value="Kinase-like_dom_sf"/>
</dbReference>
<evidence type="ECO:0000313" key="1">
    <source>
        <dbReference type="EMBL" id="QIK72626.1"/>
    </source>
</evidence>
<protein>
    <submittedName>
        <fullName evidence="1">Aminoglycoside phosphotransferase family protein</fullName>
    </submittedName>
</protein>
<dbReference type="AlphaFoldDB" id="A0A6G7Y7G9"/>
<sequence>MNALLPAGVPAPRMLATTELDGWVVLLFEDVDGRQPEIPWLLPDFEATLDALGAVGAVDASALDLPAASEMLGSDYAGFTRLIHDPDPDLDPWIAAHLPELDRLALDALPRSDGDRLCVVDARSDNTLLADGRAWILDWPWAARGTAHLDACLLTATAYGQGATFDPGEVTDAWLAARGVSPQVLTDALLGAMAFLADAGRRPAPPGLEELGTFRRRFRDALIPVMARRLALD</sequence>
<dbReference type="RefSeq" id="WP_166233700.1">
    <property type="nucleotide sequence ID" value="NZ_CP049865.1"/>
</dbReference>